<reference evidence="10" key="2">
    <citation type="submission" date="2025-08" db="UniProtKB">
        <authorList>
            <consortium name="RefSeq"/>
        </authorList>
    </citation>
    <scope>IDENTIFICATION</scope>
    <source>
        <tissue evidence="10">Etiolated seedlings</tissue>
    </source>
</reference>
<reference evidence="9" key="1">
    <citation type="journal article" date="2013" name="Nat. Biotechnol.">
        <title>Draft genome sequence of chickpea (Cicer arietinum) provides a resource for trait improvement.</title>
        <authorList>
            <person name="Varshney R.K."/>
            <person name="Song C."/>
            <person name="Saxena R.K."/>
            <person name="Azam S."/>
            <person name="Yu S."/>
            <person name="Sharpe A.G."/>
            <person name="Cannon S."/>
            <person name="Baek J."/>
            <person name="Rosen B.D."/>
            <person name="Tar'an B."/>
            <person name="Millan T."/>
            <person name="Zhang X."/>
            <person name="Ramsay L.D."/>
            <person name="Iwata A."/>
            <person name="Wang Y."/>
            <person name="Nelson W."/>
            <person name="Farmer A.D."/>
            <person name="Gaur P.M."/>
            <person name="Soderlund C."/>
            <person name="Penmetsa R.V."/>
            <person name="Xu C."/>
            <person name="Bharti A.K."/>
            <person name="He W."/>
            <person name="Winter P."/>
            <person name="Zhao S."/>
            <person name="Hane J.K."/>
            <person name="Carrasquilla-Garcia N."/>
            <person name="Condie J.A."/>
            <person name="Upadhyaya H.D."/>
            <person name="Luo M.C."/>
            <person name="Thudi M."/>
            <person name="Gowda C.L."/>
            <person name="Singh N.P."/>
            <person name="Lichtenzveig J."/>
            <person name="Gali K.K."/>
            <person name="Rubio J."/>
            <person name="Nadarajan N."/>
            <person name="Dolezel J."/>
            <person name="Bansal K.C."/>
            <person name="Xu X."/>
            <person name="Edwards D."/>
            <person name="Zhang G."/>
            <person name="Kahl G."/>
            <person name="Gil J."/>
            <person name="Singh K.B."/>
            <person name="Datta S.K."/>
            <person name="Jackson S.A."/>
            <person name="Wang J."/>
            <person name="Cook D.R."/>
        </authorList>
    </citation>
    <scope>NUCLEOTIDE SEQUENCE [LARGE SCALE GENOMIC DNA]</scope>
    <source>
        <strain evidence="9">cv. CDC Frontier</strain>
    </source>
</reference>
<dbReference type="GO" id="GO:0005524">
    <property type="term" value="F:ATP binding"/>
    <property type="evidence" value="ECO:0007669"/>
    <property type="project" value="UniProtKB-KW"/>
</dbReference>
<dbReference type="PANTHER" id="PTHR45647:SF147">
    <property type="entry name" value="ADENINE NUCLEOTIDE ALPHA HYDROLASE-LIKE DOMAIN KINASE"/>
    <property type="match status" value="1"/>
</dbReference>
<organism evidence="9 10">
    <name type="scientific">Cicer arietinum</name>
    <name type="common">Chickpea</name>
    <name type="synonym">Garbanzo</name>
    <dbReference type="NCBI Taxonomy" id="3827"/>
    <lineage>
        <taxon>Eukaryota</taxon>
        <taxon>Viridiplantae</taxon>
        <taxon>Streptophyta</taxon>
        <taxon>Embryophyta</taxon>
        <taxon>Tracheophyta</taxon>
        <taxon>Spermatophyta</taxon>
        <taxon>Magnoliopsida</taxon>
        <taxon>eudicotyledons</taxon>
        <taxon>Gunneridae</taxon>
        <taxon>Pentapetalae</taxon>
        <taxon>rosids</taxon>
        <taxon>fabids</taxon>
        <taxon>Fabales</taxon>
        <taxon>Fabaceae</taxon>
        <taxon>Papilionoideae</taxon>
        <taxon>50 kb inversion clade</taxon>
        <taxon>NPAAA clade</taxon>
        <taxon>Hologalegina</taxon>
        <taxon>IRL clade</taxon>
        <taxon>Cicereae</taxon>
        <taxon>Cicer</taxon>
    </lineage>
</organism>
<keyword evidence="5" id="KW-0067">ATP-binding</keyword>
<dbReference type="PANTHER" id="PTHR45647">
    <property type="entry name" value="OS02G0152300 PROTEIN"/>
    <property type="match status" value="1"/>
</dbReference>
<dbReference type="InterPro" id="IPR008271">
    <property type="entry name" value="Ser/Thr_kinase_AS"/>
</dbReference>
<dbReference type="Gene3D" id="3.40.50.620">
    <property type="entry name" value="HUPs"/>
    <property type="match status" value="1"/>
</dbReference>
<dbReference type="InterPro" id="IPR011009">
    <property type="entry name" value="Kinase-like_dom_sf"/>
</dbReference>
<dbReference type="PROSITE" id="PS50011">
    <property type="entry name" value="PROTEIN_KINASE_DOM"/>
    <property type="match status" value="1"/>
</dbReference>
<dbReference type="SUPFAM" id="SSF56112">
    <property type="entry name" value="Protein kinase-like (PK-like)"/>
    <property type="match status" value="1"/>
</dbReference>
<dbReference type="SUPFAM" id="SSF52402">
    <property type="entry name" value="Adenine nucleotide alpha hydrolases-like"/>
    <property type="match status" value="1"/>
</dbReference>
<dbReference type="Proteomes" id="UP000087171">
    <property type="component" value="Chromosome Ca4"/>
</dbReference>
<feature type="domain" description="Protein kinase" evidence="8">
    <location>
        <begin position="415"/>
        <end position="678"/>
    </location>
</feature>
<dbReference type="FunFam" id="3.30.200.20:FF:000162">
    <property type="entry name" value="Adenine nucleotide alpha hydrolase-like domain kinase"/>
    <property type="match status" value="1"/>
</dbReference>
<dbReference type="OrthoDB" id="4062651at2759"/>
<feature type="compositionally biased region" description="Polar residues" evidence="7">
    <location>
        <begin position="686"/>
        <end position="696"/>
    </location>
</feature>
<feature type="compositionally biased region" description="Pro residues" evidence="7">
    <location>
        <begin position="699"/>
        <end position="709"/>
    </location>
</feature>
<name>A0A3Q7YEM0_CICAR</name>
<keyword evidence="3" id="KW-0547">Nucleotide-binding</keyword>
<dbReference type="RefSeq" id="XP_027189295.1">
    <property type="nucleotide sequence ID" value="XM_027333494.1"/>
</dbReference>
<dbReference type="InterPro" id="IPR051348">
    <property type="entry name" value="U-box_ubiquitin_ligases"/>
</dbReference>
<dbReference type="AlphaFoldDB" id="A0A3Q7YEM0"/>
<evidence type="ECO:0000256" key="2">
    <source>
        <dbReference type="ARBA" id="ARBA00012483"/>
    </source>
</evidence>
<dbReference type="GO" id="GO:0004672">
    <property type="term" value="F:protein kinase activity"/>
    <property type="evidence" value="ECO:0007669"/>
    <property type="project" value="InterPro"/>
</dbReference>
<dbReference type="InterPro" id="IPR000719">
    <property type="entry name" value="Prot_kinase_dom"/>
</dbReference>
<evidence type="ECO:0000256" key="4">
    <source>
        <dbReference type="ARBA" id="ARBA00022786"/>
    </source>
</evidence>
<evidence type="ECO:0000256" key="5">
    <source>
        <dbReference type="ARBA" id="ARBA00022840"/>
    </source>
</evidence>
<evidence type="ECO:0000256" key="3">
    <source>
        <dbReference type="ARBA" id="ARBA00022741"/>
    </source>
</evidence>
<evidence type="ECO:0000256" key="7">
    <source>
        <dbReference type="SAM" id="MobiDB-lite"/>
    </source>
</evidence>
<gene>
    <name evidence="10" type="primary">LOC101491673</name>
</gene>
<dbReference type="SMART" id="SM00220">
    <property type="entry name" value="S_TKc"/>
    <property type="match status" value="1"/>
</dbReference>
<dbReference type="InterPro" id="IPR006016">
    <property type="entry name" value="UspA"/>
</dbReference>
<evidence type="ECO:0000313" key="9">
    <source>
        <dbReference type="Proteomes" id="UP000087171"/>
    </source>
</evidence>
<accession>A0A3Q7YEM0</accession>
<dbReference type="KEGG" id="cam:101491673"/>
<dbReference type="EC" id="2.3.2.27" evidence="2"/>
<dbReference type="PROSITE" id="PS00108">
    <property type="entry name" value="PROTEIN_KINASE_ST"/>
    <property type="match status" value="1"/>
</dbReference>
<dbReference type="STRING" id="3827.A0A3Q7YEM0"/>
<feature type="compositionally biased region" description="Low complexity" evidence="7">
    <location>
        <begin position="243"/>
        <end position="257"/>
    </location>
</feature>
<sequence>MPSHGSNKPPTNLVMVAVDKDKNSGHAFRWITNNIDNPIIIAVHVKHKDIPHQGTNVFPPDEEDVANVFNPLREMCDDRVVKMKEAVIDDSDIARGILEYAKRNRIQTIIVGASSSFTSTLTKNVLSRSLNMRSISRKFKGYDDIPTTLIKSAPDYSSVFVVSKGKIVDTRSAISTSGNVVAQSHGFSSCKSENALRTQTFRSGSTNSRSGRSQLHEPLKFLSSSQSLEVIDISNRGQRSPFNGDSTSSSENDSSGSHKYASLDATKQDWDSSLASDSQSLGSMEAEMKTLKLKLKQTMEMYNSACKEAITAQNKAKEINQWKLEEARTVEEVMMSKEAALAMAEEEKEKAKAAFKAADEAMKMAEKETQRRLQLERKAMKEIEEKDRALNVLTRNDIRYRKYTLEDIEHATQNFSLSMKIGEGGYGPVFKGILDHTHVAIKILRPDASQGRKQFLQEVEVLCNIRHPNMVLLLGACQEYGCLVYEYMDNGSLEDRLLRKQNSPPIPWRKRFEIAYEIVTALLFLHQTKPEAIVHRDLKPANVLLDKNFVSKISDVGLARLVPPSVADSVTQYHMTSAAGTLCYIDPEYQQTGKLTTKSDVYSLGIMLLQIITAKPPMGLSHHVKRSIEIGNFSDMLDPLITDWPIEETLAFAKLALSCAELSKKDRPDLATLVIPELNRLRNVGTKSQKSYQNLSHVPRPPTPPRSPL</sequence>
<dbReference type="Gene3D" id="3.30.200.20">
    <property type="entry name" value="Phosphorylase Kinase, domain 1"/>
    <property type="match status" value="1"/>
</dbReference>
<feature type="region of interest" description="Disordered" evidence="7">
    <location>
        <begin position="233"/>
        <end position="259"/>
    </location>
</feature>
<dbReference type="Pfam" id="PF00582">
    <property type="entry name" value="Usp"/>
    <property type="match status" value="1"/>
</dbReference>
<proteinExistence type="predicted"/>
<protein>
    <recommendedName>
        <fullName evidence="2">RING-type E3 ubiquitin transferase</fullName>
        <ecNumber evidence="2">2.3.2.27</ecNumber>
    </recommendedName>
</protein>
<dbReference type="GeneID" id="101491673"/>
<keyword evidence="9" id="KW-1185">Reference proteome</keyword>
<dbReference type="Gene3D" id="1.10.510.10">
    <property type="entry name" value="Transferase(Phosphotransferase) domain 1"/>
    <property type="match status" value="1"/>
</dbReference>
<dbReference type="Pfam" id="PF00069">
    <property type="entry name" value="Pkinase"/>
    <property type="match status" value="1"/>
</dbReference>
<keyword evidence="6" id="KW-0175">Coiled coil</keyword>
<evidence type="ECO:0000256" key="6">
    <source>
        <dbReference type="SAM" id="Coils"/>
    </source>
</evidence>
<dbReference type="GO" id="GO:0061630">
    <property type="term" value="F:ubiquitin protein ligase activity"/>
    <property type="evidence" value="ECO:0007669"/>
    <property type="project" value="UniProtKB-EC"/>
</dbReference>
<evidence type="ECO:0000256" key="1">
    <source>
        <dbReference type="ARBA" id="ARBA00000900"/>
    </source>
</evidence>
<comment type="catalytic activity">
    <reaction evidence="1">
        <text>S-ubiquitinyl-[E2 ubiquitin-conjugating enzyme]-L-cysteine + [acceptor protein]-L-lysine = [E2 ubiquitin-conjugating enzyme]-L-cysteine + N(6)-ubiquitinyl-[acceptor protein]-L-lysine.</text>
        <dbReference type="EC" id="2.3.2.27"/>
    </reaction>
</comment>
<evidence type="ECO:0000313" key="10">
    <source>
        <dbReference type="RefSeq" id="XP_027189295.1"/>
    </source>
</evidence>
<feature type="coiled-coil region" evidence="6">
    <location>
        <begin position="327"/>
        <end position="396"/>
    </location>
</feature>
<keyword evidence="4" id="KW-0833">Ubl conjugation pathway</keyword>
<evidence type="ECO:0000259" key="8">
    <source>
        <dbReference type="PROSITE" id="PS50011"/>
    </source>
</evidence>
<feature type="region of interest" description="Disordered" evidence="7">
    <location>
        <begin position="686"/>
        <end position="709"/>
    </location>
</feature>
<dbReference type="InterPro" id="IPR014729">
    <property type="entry name" value="Rossmann-like_a/b/a_fold"/>
</dbReference>